<sequence>MKQSLIEAYQAERERAVVTLYNTVRRFREELDRQAKFESFADEETAALLQAYVPAQLALLQLMKEESEENDHE</sequence>
<protein>
    <recommendedName>
        <fullName evidence="3">Phage protein</fullName>
    </recommendedName>
</protein>
<keyword evidence="2" id="KW-1185">Reference proteome</keyword>
<proteinExistence type="predicted"/>
<reference evidence="1 2" key="1">
    <citation type="submission" date="2020-12" db="EMBL/GenBank/DDBJ databases">
        <title>Whole genome sequences of gut porcine anaerobes.</title>
        <authorList>
            <person name="Kubasova T."/>
            <person name="Jahodarova E."/>
            <person name="Rychlik I."/>
        </authorList>
    </citation>
    <scope>NUCLEOTIDE SEQUENCE [LARGE SCALE GENOMIC DNA]</scope>
    <source>
        <strain evidence="1 2">An867</strain>
    </source>
</reference>
<dbReference type="RefSeq" id="WP_235322232.1">
    <property type="nucleotide sequence ID" value="NZ_JAFBIT010000001.1"/>
</dbReference>
<name>A0ABS9CJH5_9FIRM</name>
<dbReference type="Proteomes" id="UP001299220">
    <property type="component" value="Unassembled WGS sequence"/>
</dbReference>
<evidence type="ECO:0000313" key="2">
    <source>
        <dbReference type="Proteomes" id="UP001299220"/>
    </source>
</evidence>
<evidence type="ECO:0000313" key="1">
    <source>
        <dbReference type="EMBL" id="MCF2651298.1"/>
    </source>
</evidence>
<organism evidence="1 2">
    <name type="scientific">Anaeromassilibacillus senegalensis</name>
    <dbReference type="NCBI Taxonomy" id="1673717"/>
    <lineage>
        <taxon>Bacteria</taxon>
        <taxon>Bacillati</taxon>
        <taxon>Bacillota</taxon>
        <taxon>Clostridia</taxon>
        <taxon>Eubacteriales</taxon>
        <taxon>Acutalibacteraceae</taxon>
        <taxon>Anaeromassilibacillus</taxon>
    </lineage>
</organism>
<gene>
    <name evidence="1" type="ORF">JQM67_01560</name>
</gene>
<accession>A0ABS9CJH5</accession>
<evidence type="ECO:0008006" key="3">
    <source>
        <dbReference type="Google" id="ProtNLM"/>
    </source>
</evidence>
<comment type="caution">
    <text evidence="1">The sequence shown here is derived from an EMBL/GenBank/DDBJ whole genome shotgun (WGS) entry which is preliminary data.</text>
</comment>
<dbReference type="EMBL" id="JAFBIT010000001">
    <property type="protein sequence ID" value="MCF2651298.1"/>
    <property type="molecule type" value="Genomic_DNA"/>
</dbReference>